<accession>A0ACC2TQZ2</accession>
<evidence type="ECO:0000313" key="1">
    <source>
        <dbReference type="EMBL" id="KAJ9076920.1"/>
    </source>
</evidence>
<organism evidence="1 2">
    <name type="scientific">Entomophthora muscae</name>
    <dbReference type="NCBI Taxonomy" id="34485"/>
    <lineage>
        <taxon>Eukaryota</taxon>
        <taxon>Fungi</taxon>
        <taxon>Fungi incertae sedis</taxon>
        <taxon>Zoopagomycota</taxon>
        <taxon>Entomophthoromycotina</taxon>
        <taxon>Entomophthoromycetes</taxon>
        <taxon>Entomophthorales</taxon>
        <taxon>Entomophthoraceae</taxon>
        <taxon>Entomophthora</taxon>
    </lineage>
</organism>
<evidence type="ECO:0000313" key="2">
    <source>
        <dbReference type="Proteomes" id="UP001165960"/>
    </source>
</evidence>
<protein>
    <submittedName>
        <fullName evidence="1">Uncharacterized protein</fullName>
    </submittedName>
</protein>
<name>A0ACC2TQZ2_9FUNG</name>
<proteinExistence type="predicted"/>
<dbReference type="EMBL" id="QTSX02002236">
    <property type="protein sequence ID" value="KAJ9076920.1"/>
    <property type="molecule type" value="Genomic_DNA"/>
</dbReference>
<sequence length="77" mass="8849">MKPAVLTGNKINKVSAKVLMVKMLDMFKKTIDHLLNFQKTAVEGLKFKVFTLSAPSVWADNPEMYMLHFLHNRNTIL</sequence>
<reference evidence="1" key="1">
    <citation type="submission" date="2022-04" db="EMBL/GenBank/DDBJ databases">
        <title>Genome of the entomopathogenic fungus Entomophthora muscae.</title>
        <authorList>
            <person name="Elya C."/>
            <person name="Lovett B.R."/>
            <person name="Lee E."/>
            <person name="Macias A.M."/>
            <person name="Hajek A.E."/>
            <person name="De Bivort B.L."/>
            <person name="Kasson M.T."/>
            <person name="De Fine Licht H.H."/>
            <person name="Stajich J.E."/>
        </authorList>
    </citation>
    <scope>NUCLEOTIDE SEQUENCE</scope>
    <source>
        <strain evidence="1">Berkeley</strain>
    </source>
</reference>
<comment type="caution">
    <text evidence="1">The sequence shown here is derived from an EMBL/GenBank/DDBJ whole genome shotgun (WGS) entry which is preliminary data.</text>
</comment>
<keyword evidence="2" id="KW-1185">Reference proteome</keyword>
<dbReference type="Proteomes" id="UP001165960">
    <property type="component" value="Unassembled WGS sequence"/>
</dbReference>
<gene>
    <name evidence="1" type="ORF">DSO57_1021774</name>
</gene>